<accession>A0A2P5A7P4</accession>
<name>A0A2P5A7P4_PARAD</name>
<dbReference type="AlphaFoldDB" id="A0A2P5A7P4"/>
<dbReference type="Proteomes" id="UP000237105">
    <property type="component" value="Unassembled WGS sequence"/>
</dbReference>
<gene>
    <name evidence="1" type="ORF">PanWU01x14_360420</name>
</gene>
<comment type="caution">
    <text evidence="1">The sequence shown here is derived from an EMBL/GenBank/DDBJ whole genome shotgun (WGS) entry which is preliminary data.</text>
</comment>
<proteinExistence type="predicted"/>
<organism evidence="1 2">
    <name type="scientific">Parasponia andersonii</name>
    <name type="common">Sponia andersonii</name>
    <dbReference type="NCBI Taxonomy" id="3476"/>
    <lineage>
        <taxon>Eukaryota</taxon>
        <taxon>Viridiplantae</taxon>
        <taxon>Streptophyta</taxon>
        <taxon>Embryophyta</taxon>
        <taxon>Tracheophyta</taxon>
        <taxon>Spermatophyta</taxon>
        <taxon>Magnoliopsida</taxon>
        <taxon>eudicotyledons</taxon>
        <taxon>Gunneridae</taxon>
        <taxon>Pentapetalae</taxon>
        <taxon>rosids</taxon>
        <taxon>fabids</taxon>
        <taxon>Rosales</taxon>
        <taxon>Cannabaceae</taxon>
        <taxon>Parasponia</taxon>
    </lineage>
</organism>
<keyword evidence="2" id="KW-1185">Reference proteome</keyword>
<evidence type="ECO:0000313" key="2">
    <source>
        <dbReference type="Proteomes" id="UP000237105"/>
    </source>
</evidence>
<sequence>MIVIFFRTGDKTGSSYLWKSSLWGRELIFKGVQRVGNGPANIRILDDTWVHRPILFRPISQPRASVTLVKDIMLSPSSWNGA</sequence>
<reference evidence="2" key="1">
    <citation type="submission" date="2016-06" db="EMBL/GenBank/DDBJ databases">
        <title>Parallel loss of symbiosis genes in relatives of nitrogen-fixing non-legume Parasponia.</title>
        <authorList>
            <person name="Van Velzen R."/>
            <person name="Holmer R."/>
            <person name="Bu F."/>
            <person name="Rutten L."/>
            <person name="Van Zeijl A."/>
            <person name="Liu W."/>
            <person name="Santuari L."/>
            <person name="Cao Q."/>
            <person name="Sharma T."/>
            <person name="Shen D."/>
            <person name="Roswanjaya Y."/>
            <person name="Wardhani T."/>
            <person name="Kalhor M.S."/>
            <person name="Jansen J."/>
            <person name="Van den Hoogen J."/>
            <person name="Gungor B."/>
            <person name="Hartog M."/>
            <person name="Hontelez J."/>
            <person name="Verver J."/>
            <person name="Yang W.-C."/>
            <person name="Schijlen E."/>
            <person name="Repin R."/>
            <person name="Schilthuizen M."/>
            <person name="Schranz E."/>
            <person name="Heidstra R."/>
            <person name="Miyata K."/>
            <person name="Fedorova E."/>
            <person name="Kohlen W."/>
            <person name="Bisseling T."/>
            <person name="Smit S."/>
            <person name="Geurts R."/>
        </authorList>
    </citation>
    <scope>NUCLEOTIDE SEQUENCE [LARGE SCALE GENOMIC DNA]</scope>
    <source>
        <strain evidence="2">cv. WU1-14</strain>
    </source>
</reference>
<dbReference type="EMBL" id="JXTB01000805">
    <property type="protein sequence ID" value="PON32550.1"/>
    <property type="molecule type" value="Genomic_DNA"/>
</dbReference>
<dbReference type="OrthoDB" id="1938246at2759"/>
<evidence type="ECO:0000313" key="1">
    <source>
        <dbReference type="EMBL" id="PON32550.1"/>
    </source>
</evidence>
<protein>
    <submittedName>
        <fullName evidence="1">Uncharacterized protein</fullName>
    </submittedName>
</protein>